<dbReference type="InterPro" id="IPR036822">
    <property type="entry name" value="CutC-like_dom_sf"/>
</dbReference>
<name>A0AAP2G297_9BACT</name>
<evidence type="ECO:0000256" key="2">
    <source>
        <dbReference type="HAMAP-Rule" id="MF_00795"/>
    </source>
</evidence>
<dbReference type="PANTHER" id="PTHR12598:SF0">
    <property type="entry name" value="COPPER HOMEOSTASIS PROTEIN CUTC HOMOLOG"/>
    <property type="match status" value="1"/>
</dbReference>
<dbReference type="Pfam" id="PF03932">
    <property type="entry name" value="CutC"/>
    <property type="match status" value="1"/>
</dbReference>
<dbReference type="PANTHER" id="PTHR12598">
    <property type="entry name" value="COPPER HOMEOSTASIS PROTEIN CUTC"/>
    <property type="match status" value="1"/>
</dbReference>
<sequence length="239" mass="26365">MRTYLLEAPVFSLHTGLKAASAGVDRLELCADFAEGGTTPSIGVFRVLQSLIQIPIFVMIRPRGGDFVYSEREIAAMIEDIKLFDQEGADGFVFGVQTPQGGVDLISNKSLIKATKKPCTFHRAFDNMANHDKALEEIISLGFTRILSSGGFDTVTDGMENLLKWMKIAGDRIIIMPGGGSKPSHLETFKKVEHFKEIHASCKKVSLSPEHYHNHLLKISSSEGILDIDEEIVLKFKSV</sequence>
<comment type="subcellular location">
    <subcellularLocation>
        <location evidence="2">Cytoplasm</location>
    </subcellularLocation>
</comment>
<keyword evidence="4" id="KW-1185">Reference proteome</keyword>
<comment type="caution">
    <text evidence="3">The sequence shown here is derived from an EMBL/GenBank/DDBJ whole genome shotgun (WGS) entry which is preliminary data.</text>
</comment>
<dbReference type="Gene3D" id="3.20.20.380">
    <property type="entry name" value="Copper homeostasis (CutC) domain"/>
    <property type="match status" value="1"/>
</dbReference>
<evidence type="ECO:0000313" key="4">
    <source>
        <dbReference type="Proteomes" id="UP001319104"/>
    </source>
</evidence>
<organism evidence="3 4">
    <name type="scientific">Litoribacter ruber</name>
    <dbReference type="NCBI Taxonomy" id="702568"/>
    <lineage>
        <taxon>Bacteria</taxon>
        <taxon>Pseudomonadati</taxon>
        <taxon>Bacteroidota</taxon>
        <taxon>Cytophagia</taxon>
        <taxon>Cytophagales</taxon>
        <taxon>Cyclobacteriaceae</taxon>
        <taxon>Litoribacter</taxon>
    </lineage>
</organism>
<dbReference type="GO" id="GO:0005507">
    <property type="term" value="F:copper ion binding"/>
    <property type="evidence" value="ECO:0007669"/>
    <property type="project" value="TreeGrafter"/>
</dbReference>
<dbReference type="EMBL" id="JAHCMY010000012">
    <property type="protein sequence ID" value="MBS9525442.1"/>
    <property type="molecule type" value="Genomic_DNA"/>
</dbReference>
<comment type="similarity">
    <text evidence="1 2">Belongs to the CutC family.</text>
</comment>
<keyword evidence="2" id="KW-0963">Cytoplasm</keyword>
<evidence type="ECO:0000313" key="3">
    <source>
        <dbReference type="EMBL" id="MBS9525442.1"/>
    </source>
</evidence>
<dbReference type="SUPFAM" id="SSF110395">
    <property type="entry name" value="CutC-like"/>
    <property type="match status" value="1"/>
</dbReference>
<protein>
    <recommendedName>
        <fullName evidence="2">PF03932 family protein CutC</fullName>
    </recommendedName>
</protein>
<dbReference type="Proteomes" id="UP001319104">
    <property type="component" value="Unassembled WGS sequence"/>
</dbReference>
<dbReference type="RefSeq" id="WP_213946302.1">
    <property type="nucleotide sequence ID" value="NZ_JAHCMY010000012.1"/>
</dbReference>
<evidence type="ECO:0000256" key="1">
    <source>
        <dbReference type="ARBA" id="ARBA00007768"/>
    </source>
</evidence>
<reference evidence="3 4" key="1">
    <citation type="submission" date="2021-05" db="EMBL/GenBank/DDBJ databases">
        <authorList>
            <person name="Zhang Z.D."/>
            <person name="Osman G."/>
        </authorList>
    </citation>
    <scope>NUCLEOTIDE SEQUENCE [LARGE SCALE GENOMIC DNA]</scope>
    <source>
        <strain evidence="3 4">KCTC 32217</strain>
    </source>
</reference>
<accession>A0AAP2G297</accession>
<gene>
    <name evidence="2" type="primary">cutC</name>
    <name evidence="3" type="ORF">KI659_15600</name>
</gene>
<dbReference type="HAMAP" id="MF_00795">
    <property type="entry name" value="CutC"/>
    <property type="match status" value="1"/>
</dbReference>
<proteinExistence type="inferred from homology"/>
<dbReference type="AlphaFoldDB" id="A0AAP2G297"/>
<dbReference type="GO" id="GO:0005737">
    <property type="term" value="C:cytoplasm"/>
    <property type="evidence" value="ECO:0007669"/>
    <property type="project" value="UniProtKB-SubCell"/>
</dbReference>
<dbReference type="InterPro" id="IPR005627">
    <property type="entry name" value="CutC-like"/>
</dbReference>
<comment type="caution">
    <text evidence="2">Once thought to be involved in copper homeostasis, experiments in E.coli have shown this is not the case.</text>
</comment>